<dbReference type="AlphaFoldDB" id="A0A2G5SFW2"/>
<dbReference type="Proteomes" id="UP000230233">
    <property type="component" value="Unassembled WGS sequence"/>
</dbReference>
<reference evidence="3" key="1">
    <citation type="submission" date="2017-10" db="EMBL/GenBank/DDBJ databases">
        <title>Rapid genome shrinkage in a self-fertile nematode reveals novel sperm competition proteins.</title>
        <authorList>
            <person name="Yin D."/>
            <person name="Schwarz E.M."/>
            <person name="Thomas C.G."/>
            <person name="Felde R.L."/>
            <person name="Korf I.F."/>
            <person name="Cutter A.D."/>
            <person name="Schartner C.M."/>
            <person name="Ralston E.J."/>
            <person name="Meyer B.J."/>
            <person name="Haag E.S."/>
        </authorList>
    </citation>
    <scope>NUCLEOTIDE SEQUENCE [LARGE SCALE GENOMIC DNA]</scope>
    <source>
        <strain evidence="3">JU1422</strain>
    </source>
</reference>
<comment type="caution">
    <text evidence="2">The sequence shown here is derived from an EMBL/GenBank/DDBJ whole genome shotgun (WGS) entry which is preliminary data.</text>
</comment>
<evidence type="ECO:0000313" key="2">
    <source>
        <dbReference type="EMBL" id="PIC13964.1"/>
    </source>
</evidence>
<feature type="domain" description="Sdz-33 F-box" evidence="1">
    <location>
        <begin position="5"/>
        <end position="44"/>
    </location>
</feature>
<evidence type="ECO:0000313" key="3">
    <source>
        <dbReference type="Proteomes" id="UP000230233"/>
    </source>
</evidence>
<gene>
    <name evidence="2" type="ORF">B9Z55_027306</name>
</gene>
<dbReference type="Pfam" id="PF07735">
    <property type="entry name" value="FBA_2"/>
    <property type="match status" value="1"/>
</dbReference>
<dbReference type="InterPro" id="IPR012885">
    <property type="entry name" value="F-box_Sdz-33"/>
</dbReference>
<sequence length="92" mass="10807">MIFMTDSSWFTIDQLLDRTCAQIELEYVSSNNHDLDVFLRKWNKAGTFPIDNESPIREMIPPIRTVINPMIRVSIRDNFLFESPRTMAQRDG</sequence>
<proteinExistence type="predicted"/>
<organism evidence="2 3">
    <name type="scientific">Caenorhabditis nigoni</name>
    <dbReference type="NCBI Taxonomy" id="1611254"/>
    <lineage>
        <taxon>Eukaryota</taxon>
        <taxon>Metazoa</taxon>
        <taxon>Ecdysozoa</taxon>
        <taxon>Nematoda</taxon>
        <taxon>Chromadorea</taxon>
        <taxon>Rhabditida</taxon>
        <taxon>Rhabditina</taxon>
        <taxon>Rhabditomorpha</taxon>
        <taxon>Rhabditoidea</taxon>
        <taxon>Rhabditidae</taxon>
        <taxon>Peloderinae</taxon>
        <taxon>Caenorhabditis</taxon>
    </lineage>
</organism>
<dbReference type="EMBL" id="PDUG01000009">
    <property type="protein sequence ID" value="PIC13964.1"/>
    <property type="molecule type" value="Genomic_DNA"/>
</dbReference>
<accession>A0A2G5SFW2</accession>
<keyword evidence="3" id="KW-1185">Reference proteome</keyword>
<name>A0A2G5SFW2_9PELO</name>
<protein>
    <recommendedName>
        <fullName evidence="1">Sdz-33 F-box domain-containing protein</fullName>
    </recommendedName>
</protein>
<evidence type="ECO:0000259" key="1">
    <source>
        <dbReference type="Pfam" id="PF07735"/>
    </source>
</evidence>